<dbReference type="PROSITE" id="PS51375">
    <property type="entry name" value="PPR"/>
    <property type="match status" value="5"/>
</dbReference>
<dbReference type="InterPro" id="IPR011990">
    <property type="entry name" value="TPR-like_helical_dom_sf"/>
</dbReference>
<feature type="repeat" description="PPR" evidence="4">
    <location>
        <begin position="349"/>
        <end position="379"/>
    </location>
</feature>
<dbReference type="InterPro" id="IPR046848">
    <property type="entry name" value="E_motif"/>
</dbReference>
<feature type="repeat" description="PPR" evidence="4">
    <location>
        <begin position="279"/>
        <end position="313"/>
    </location>
</feature>
<dbReference type="Pfam" id="PF01535">
    <property type="entry name" value="PPR"/>
    <property type="match status" value="4"/>
</dbReference>
<dbReference type="FunFam" id="1.25.40.10:FF:000158">
    <property type="entry name" value="pentatricopeptide repeat-containing protein At2g33680"/>
    <property type="match status" value="1"/>
</dbReference>
<dbReference type="PANTHER" id="PTHR47926:SF434">
    <property type="entry name" value="PENTATRICOPEPTIDE REPEAT SUPERFAMILY PROTEIN"/>
    <property type="match status" value="1"/>
</dbReference>
<dbReference type="FunFam" id="1.25.40.10:FF:000344">
    <property type="entry name" value="Pentatricopeptide repeat-containing protein"/>
    <property type="match status" value="1"/>
</dbReference>
<evidence type="ECO:0000256" key="1">
    <source>
        <dbReference type="ARBA" id="ARBA00006643"/>
    </source>
</evidence>
<dbReference type="FunFam" id="1.25.40.10:FF:000488">
    <property type="entry name" value="Pentatricopeptide repeat-containing protein, mitochondrial"/>
    <property type="match status" value="1"/>
</dbReference>
<dbReference type="GO" id="GO:0003723">
    <property type="term" value="F:RNA binding"/>
    <property type="evidence" value="ECO:0007669"/>
    <property type="project" value="InterPro"/>
</dbReference>
<dbReference type="Pfam" id="PF14432">
    <property type="entry name" value="DYW_deaminase"/>
    <property type="match status" value="1"/>
</dbReference>
<keyword evidence="2" id="KW-0677">Repeat</keyword>
<dbReference type="NCBIfam" id="TIGR00756">
    <property type="entry name" value="PPR"/>
    <property type="match status" value="3"/>
</dbReference>
<dbReference type="Pfam" id="PF20431">
    <property type="entry name" value="E_motif"/>
    <property type="match status" value="1"/>
</dbReference>
<feature type="repeat" description="PPR" evidence="4">
    <location>
        <begin position="178"/>
        <end position="208"/>
    </location>
</feature>
<proteinExistence type="inferred from homology"/>
<feature type="repeat" description="PPR" evidence="4">
    <location>
        <begin position="380"/>
        <end position="414"/>
    </location>
</feature>
<dbReference type="Proteomes" id="UP001187471">
    <property type="component" value="Unassembled WGS sequence"/>
</dbReference>
<dbReference type="InterPro" id="IPR002885">
    <property type="entry name" value="PPR_rpt"/>
</dbReference>
<dbReference type="GO" id="GO:0099402">
    <property type="term" value="P:plant organ development"/>
    <property type="evidence" value="ECO:0007669"/>
    <property type="project" value="UniProtKB-ARBA"/>
</dbReference>
<sequence length="686" mass="77683">MDITLSLEQIHNCYRFPRTLTDNKIFPERSLLSGYSKFNSKKQRTPLSQISCSSVEQGLRPRPIPKPSKKETHVEEILGLCGQIEKLALCKRYKEALELFEILECEGDHDVGASTYDALVNACIGSKSIRGVKRVFGYMIDSGFELDQYMRNRVLLMHVKCGMMIDARMLFDEMPERNVVSWNTIIGGIVDSGDYLDAFRMFLQMWQEFSDVGSRTFSTMIRASAGLELISPGRQLHCCAIKMGVGLDIFVSCALIDMYSKCGNIEDAQCVFDVMPKKTTVGWNSIIAGYALHGYSEEALSMYYEMQDSGVKMDHFTFSMIIRVCTRLASLEHAKQAHAGLVRHGFGLDIVANTALVDFYSKWGRIEDARNVFEKMPKKNVISWNALIAGYGNHGRGTEAVELFERMVSEGMAPNHVTFLAVLSACSYSGLLDSGKEIYRSMRDHKVKPRAMHYTCMIDLYGREGMLDEAFNCIKDAPFEPTVNMWAALLTACRVHKNFVLGKFAAEKIYGMGPEKLSNYVVLLNIYNSAGKREEAAAVLQSLKRKGLRMLPACTWIDIKKQQHAFLSGDKCHAQTKAIYEKLDELMLKLSDLGYFPQRRKSLLPDVDEQEERMLSYHSEKLAISFGLINTSHSTALHLVQSHRVCNDCHDVIKLIAMVTEREIVIRDASRFHRFKDGKCTCGDYW</sequence>
<dbReference type="PANTHER" id="PTHR47926">
    <property type="entry name" value="PENTATRICOPEPTIDE REPEAT-CONTAINING PROTEIN"/>
    <property type="match status" value="1"/>
</dbReference>
<dbReference type="InterPro" id="IPR032867">
    <property type="entry name" value="DYW_dom"/>
</dbReference>
<dbReference type="GO" id="GO:0008270">
    <property type="term" value="F:zinc ion binding"/>
    <property type="evidence" value="ECO:0007669"/>
    <property type="project" value="InterPro"/>
</dbReference>
<keyword evidence="3" id="KW-0809">Transit peptide</keyword>
<feature type="domain" description="DYW" evidence="5">
    <location>
        <begin position="594"/>
        <end position="686"/>
    </location>
</feature>
<dbReference type="Pfam" id="PF13041">
    <property type="entry name" value="PPR_2"/>
    <property type="match status" value="2"/>
</dbReference>
<dbReference type="EMBL" id="JAVXUO010001890">
    <property type="protein sequence ID" value="KAK2978202.1"/>
    <property type="molecule type" value="Genomic_DNA"/>
</dbReference>
<gene>
    <name evidence="6" type="ORF">RJ640_030375</name>
</gene>
<evidence type="ECO:0000256" key="2">
    <source>
        <dbReference type="ARBA" id="ARBA00022737"/>
    </source>
</evidence>
<reference evidence="6" key="1">
    <citation type="submission" date="2022-12" db="EMBL/GenBank/DDBJ databases">
        <title>Draft genome assemblies for two species of Escallonia (Escalloniales).</title>
        <authorList>
            <person name="Chanderbali A."/>
            <person name="Dervinis C."/>
            <person name="Anghel I."/>
            <person name="Soltis D."/>
            <person name="Soltis P."/>
            <person name="Zapata F."/>
        </authorList>
    </citation>
    <scope>NUCLEOTIDE SEQUENCE</scope>
    <source>
        <strain evidence="6">UCBG92.1500</strain>
        <tissue evidence="6">Leaf</tissue>
    </source>
</reference>
<protein>
    <recommendedName>
        <fullName evidence="5">DYW domain-containing protein</fullName>
    </recommendedName>
</protein>
<feature type="repeat" description="PPR" evidence="4">
    <location>
        <begin position="415"/>
        <end position="449"/>
    </location>
</feature>
<keyword evidence="7" id="KW-1185">Reference proteome</keyword>
<organism evidence="6 7">
    <name type="scientific">Escallonia rubra</name>
    <dbReference type="NCBI Taxonomy" id="112253"/>
    <lineage>
        <taxon>Eukaryota</taxon>
        <taxon>Viridiplantae</taxon>
        <taxon>Streptophyta</taxon>
        <taxon>Embryophyta</taxon>
        <taxon>Tracheophyta</taxon>
        <taxon>Spermatophyta</taxon>
        <taxon>Magnoliopsida</taxon>
        <taxon>eudicotyledons</taxon>
        <taxon>Gunneridae</taxon>
        <taxon>Pentapetalae</taxon>
        <taxon>asterids</taxon>
        <taxon>campanulids</taxon>
        <taxon>Escalloniales</taxon>
        <taxon>Escalloniaceae</taxon>
        <taxon>Escallonia</taxon>
    </lineage>
</organism>
<evidence type="ECO:0000313" key="7">
    <source>
        <dbReference type="Proteomes" id="UP001187471"/>
    </source>
</evidence>
<evidence type="ECO:0000256" key="4">
    <source>
        <dbReference type="PROSITE-ProRule" id="PRU00708"/>
    </source>
</evidence>
<comment type="caution">
    <text evidence="6">The sequence shown here is derived from an EMBL/GenBank/DDBJ whole genome shotgun (WGS) entry which is preliminary data.</text>
</comment>
<dbReference type="GO" id="GO:0009451">
    <property type="term" value="P:RNA modification"/>
    <property type="evidence" value="ECO:0007669"/>
    <property type="project" value="InterPro"/>
</dbReference>
<evidence type="ECO:0000259" key="5">
    <source>
        <dbReference type="Pfam" id="PF14432"/>
    </source>
</evidence>
<dbReference type="Gene3D" id="1.25.40.10">
    <property type="entry name" value="Tetratricopeptide repeat domain"/>
    <property type="match status" value="3"/>
</dbReference>
<evidence type="ECO:0000313" key="6">
    <source>
        <dbReference type="EMBL" id="KAK2978202.1"/>
    </source>
</evidence>
<dbReference type="InterPro" id="IPR046960">
    <property type="entry name" value="PPR_At4g14850-like_plant"/>
</dbReference>
<accession>A0AA88QXH9</accession>
<comment type="similarity">
    <text evidence="1">Belongs to the PPR family. PCMP-H subfamily.</text>
</comment>
<name>A0AA88QXH9_9ASTE</name>
<dbReference type="AlphaFoldDB" id="A0AA88QXH9"/>
<evidence type="ECO:0000256" key="3">
    <source>
        <dbReference type="ARBA" id="ARBA00022946"/>
    </source>
</evidence>